<sequence>MFVLGCVACCRLGLLDWSLLLLCSIFGTSMKEPSVSPGPTPVPVFLTKLWVLVEDSANCDVIAWNTNGQTFSILDEQRFTKEILPRYFKHSNLSSFIRQLNMYGFRKVMSLENGLVKSESAIEFQHPFFKKGRPELLEHIKRKVNSVKTEDAHLSQDNLQKVINELKVLQDGQSNMDFKLDTMRREN</sequence>
<keyword evidence="4" id="KW-0346">Stress response</keyword>
<dbReference type="RefSeq" id="XP_041428525.1">
    <property type="nucleotide sequence ID" value="XM_041572591.1"/>
</dbReference>
<evidence type="ECO:0000256" key="3">
    <source>
        <dbReference type="ARBA" id="ARBA00023015"/>
    </source>
</evidence>
<dbReference type="InterPro" id="IPR036390">
    <property type="entry name" value="WH_DNA-bd_sf"/>
</dbReference>
<feature type="domain" description="HSF-type DNA-binding" evidence="10">
    <location>
        <begin position="84"/>
        <end position="108"/>
    </location>
</feature>
<dbReference type="GO" id="GO:0003700">
    <property type="term" value="F:DNA-binding transcription factor activity"/>
    <property type="evidence" value="ECO:0007669"/>
    <property type="project" value="InterPro"/>
</dbReference>
<evidence type="ECO:0000256" key="4">
    <source>
        <dbReference type="ARBA" id="ARBA00023016"/>
    </source>
</evidence>
<gene>
    <name evidence="12" type="primary">LOC121396931</name>
</gene>
<comment type="similarity">
    <text evidence="2 8">Belongs to the HSF family.</text>
</comment>
<feature type="signal peptide" evidence="9">
    <location>
        <begin position="1"/>
        <end position="30"/>
    </location>
</feature>
<dbReference type="AlphaFoldDB" id="A0A8J1LIL5"/>
<keyword evidence="5" id="KW-0238">DNA-binding</keyword>
<evidence type="ECO:0000256" key="7">
    <source>
        <dbReference type="ARBA" id="ARBA00023242"/>
    </source>
</evidence>
<proteinExistence type="inferred from homology"/>
<protein>
    <submittedName>
        <fullName evidence="12">Heat shock factor protein 3-like</fullName>
    </submittedName>
</protein>
<dbReference type="PANTHER" id="PTHR10015">
    <property type="entry name" value="HEAT SHOCK TRANSCRIPTION FACTOR"/>
    <property type="match status" value="1"/>
</dbReference>
<accession>A0A8J1LIL5</accession>
<dbReference type="Gene3D" id="1.10.10.10">
    <property type="entry name" value="Winged helix-like DNA-binding domain superfamily/Winged helix DNA-binding domain"/>
    <property type="match status" value="1"/>
</dbReference>
<evidence type="ECO:0000313" key="11">
    <source>
        <dbReference type="Proteomes" id="UP000186698"/>
    </source>
</evidence>
<reference evidence="12" key="1">
    <citation type="submission" date="2025-08" db="UniProtKB">
        <authorList>
            <consortium name="RefSeq"/>
        </authorList>
    </citation>
    <scope>IDENTIFICATION</scope>
    <source>
        <strain evidence="12">J_2021</strain>
        <tissue evidence="12">Erythrocytes</tissue>
    </source>
</reference>
<evidence type="ECO:0000256" key="1">
    <source>
        <dbReference type="ARBA" id="ARBA00004123"/>
    </source>
</evidence>
<evidence type="ECO:0000256" key="8">
    <source>
        <dbReference type="RuleBase" id="RU004020"/>
    </source>
</evidence>
<dbReference type="PROSITE" id="PS00434">
    <property type="entry name" value="HSF_DOMAIN"/>
    <property type="match status" value="1"/>
</dbReference>
<feature type="chain" id="PRO_5035194097" evidence="9">
    <location>
        <begin position="31"/>
        <end position="187"/>
    </location>
</feature>
<evidence type="ECO:0000259" key="10">
    <source>
        <dbReference type="PROSITE" id="PS00434"/>
    </source>
</evidence>
<dbReference type="GO" id="GO:0005634">
    <property type="term" value="C:nucleus"/>
    <property type="evidence" value="ECO:0007669"/>
    <property type="project" value="UniProtKB-SubCell"/>
</dbReference>
<dbReference type="GO" id="GO:0043565">
    <property type="term" value="F:sequence-specific DNA binding"/>
    <property type="evidence" value="ECO:0007669"/>
    <property type="project" value="InterPro"/>
</dbReference>
<dbReference type="GeneID" id="121396931"/>
<evidence type="ECO:0000256" key="6">
    <source>
        <dbReference type="ARBA" id="ARBA00023163"/>
    </source>
</evidence>
<keyword evidence="7" id="KW-0539">Nucleus</keyword>
<dbReference type="FunFam" id="1.10.10.10:FF:000027">
    <property type="entry name" value="Heat shock transcription factor 1"/>
    <property type="match status" value="1"/>
</dbReference>
<dbReference type="SUPFAM" id="SSF46785">
    <property type="entry name" value="Winged helix' DNA-binding domain"/>
    <property type="match status" value="1"/>
</dbReference>
<dbReference type="OrthoDB" id="60033at2759"/>
<dbReference type="InterPro" id="IPR000232">
    <property type="entry name" value="HSF_DNA-bd"/>
</dbReference>
<evidence type="ECO:0000256" key="9">
    <source>
        <dbReference type="SAM" id="SignalP"/>
    </source>
</evidence>
<comment type="subcellular location">
    <subcellularLocation>
        <location evidence="1">Nucleus</location>
    </subcellularLocation>
</comment>
<dbReference type="Proteomes" id="UP000186698">
    <property type="component" value="Chromosome 8L"/>
</dbReference>
<dbReference type="KEGG" id="xla:121396931"/>
<organism evidence="11 12">
    <name type="scientific">Xenopus laevis</name>
    <name type="common">African clawed frog</name>
    <dbReference type="NCBI Taxonomy" id="8355"/>
    <lineage>
        <taxon>Eukaryota</taxon>
        <taxon>Metazoa</taxon>
        <taxon>Chordata</taxon>
        <taxon>Craniata</taxon>
        <taxon>Vertebrata</taxon>
        <taxon>Euteleostomi</taxon>
        <taxon>Amphibia</taxon>
        <taxon>Batrachia</taxon>
        <taxon>Anura</taxon>
        <taxon>Pipoidea</taxon>
        <taxon>Pipidae</taxon>
        <taxon>Xenopodinae</taxon>
        <taxon>Xenopus</taxon>
        <taxon>Xenopus</taxon>
    </lineage>
</organism>
<keyword evidence="11" id="KW-1185">Reference proteome</keyword>
<evidence type="ECO:0000313" key="12">
    <source>
        <dbReference type="RefSeq" id="XP_041428525.1"/>
    </source>
</evidence>
<keyword evidence="9" id="KW-0732">Signal</keyword>
<dbReference type="Pfam" id="PF00447">
    <property type="entry name" value="HSF_DNA-bind"/>
    <property type="match status" value="1"/>
</dbReference>
<evidence type="ECO:0000256" key="5">
    <source>
        <dbReference type="ARBA" id="ARBA00023125"/>
    </source>
</evidence>
<dbReference type="InterPro" id="IPR036388">
    <property type="entry name" value="WH-like_DNA-bd_sf"/>
</dbReference>
<keyword evidence="6" id="KW-0804">Transcription</keyword>
<dbReference type="SMART" id="SM00415">
    <property type="entry name" value="HSF"/>
    <property type="match status" value="1"/>
</dbReference>
<evidence type="ECO:0000256" key="2">
    <source>
        <dbReference type="ARBA" id="ARBA00006403"/>
    </source>
</evidence>
<dbReference type="PRINTS" id="PR00056">
    <property type="entry name" value="HSFDOMAIN"/>
</dbReference>
<name>A0A8J1LIL5_XENLA</name>
<dbReference type="PANTHER" id="PTHR10015:SF454">
    <property type="entry name" value="HEAT SHOCK FACTOR PROTEIN 3"/>
    <property type="match status" value="1"/>
</dbReference>
<keyword evidence="3" id="KW-0805">Transcription regulation</keyword>